<reference evidence="1 2" key="1">
    <citation type="submission" date="2019-09" db="EMBL/GenBank/DDBJ databases">
        <title>Bacillus ochoae sp. nov., Paenibacillus whitsoniae sp. nov., Paenibacillus spiritus sp. nov. Isolated from the Mars Exploration Rover during spacecraft assembly.</title>
        <authorList>
            <person name="Seuylemezian A."/>
            <person name="Vaishampayan P."/>
        </authorList>
    </citation>
    <scope>NUCLEOTIDE SEQUENCE [LARGE SCALE GENOMIC DNA]</scope>
    <source>
        <strain evidence="1 2">MER_111</strain>
    </source>
</reference>
<keyword evidence="2" id="KW-1185">Reference proteome</keyword>
<sequence>MKINTSVIYKYMKLCPASTSKCDSFADIKFKILRAVAIGKIMKAQPLLEIQYGNLKLNIDYKNNKVIDIEKNYKDAYEVSEELKEEFEKEYYYIVV</sequence>
<dbReference type="EMBL" id="VYKK01000004">
    <property type="protein sequence ID" value="KAA9007229.1"/>
    <property type="molecule type" value="Genomic_DNA"/>
</dbReference>
<organism evidence="1 2">
    <name type="scientific">Paenibacillus spiritus</name>
    <dbReference type="NCBI Taxonomy" id="2496557"/>
    <lineage>
        <taxon>Bacteria</taxon>
        <taxon>Bacillati</taxon>
        <taxon>Bacillota</taxon>
        <taxon>Bacilli</taxon>
        <taxon>Bacillales</taxon>
        <taxon>Paenibacillaceae</taxon>
        <taxon>Paenibacillus</taxon>
    </lineage>
</organism>
<dbReference type="AlphaFoldDB" id="A0A5J5GG90"/>
<dbReference type="RefSeq" id="WP_150456519.1">
    <property type="nucleotide sequence ID" value="NZ_VYKK01000004.1"/>
</dbReference>
<dbReference type="Proteomes" id="UP000367750">
    <property type="component" value="Unassembled WGS sequence"/>
</dbReference>
<dbReference type="OrthoDB" id="2638327at2"/>
<gene>
    <name evidence="1" type="ORF">F4V43_01710</name>
</gene>
<comment type="caution">
    <text evidence="1">The sequence shown here is derived from an EMBL/GenBank/DDBJ whole genome shotgun (WGS) entry which is preliminary data.</text>
</comment>
<proteinExistence type="predicted"/>
<evidence type="ECO:0000313" key="2">
    <source>
        <dbReference type="Proteomes" id="UP000367750"/>
    </source>
</evidence>
<name>A0A5J5GG90_9BACL</name>
<evidence type="ECO:0000313" key="1">
    <source>
        <dbReference type="EMBL" id="KAA9007229.1"/>
    </source>
</evidence>
<protein>
    <submittedName>
        <fullName evidence="1">Uncharacterized protein</fullName>
    </submittedName>
</protein>
<accession>A0A5J5GG90</accession>